<dbReference type="InterPro" id="IPR023214">
    <property type="entry name" value="HAD_sf"/>
</dbReference>
<comment type="function">
    <text evidence="4">Dephosphorylates 2-hydroxy-3-keto-5-methylthiopentenyl-1-phosphate (HK-MTPenyl-1-P) yielding 1,2-dihydroxy-3-keto-5-methylthiopentene (DHK-MTPene).</text>
</comment>
<protein>
    <recommendedName>
        <fullName evidence="4">2-hydroxy-3-keto-5-methylthiopentenyl-1-phosphate phosphatase</fullName>
        <shortName evidence="4">HK-MTPenyl-1-P phosphatase</shortName>
        <ecNumber evidence="4">3.1.3.87</ecNumber>
    </recommendedName>
</protein>
<dbReference type="EMBL" id="BOQE01000001">
    <property type="protein sequence ID" value="GIM44837.1"/>
    <property type="molecule type" value="Genomic_DNA"/>
</dbReference>
<dbReference type="HAMAP" id="MF_01680">
    <property type="entry name" value="Salvage_MtnX"/>
    <property type="match status" value="1"/>
</dbReference>
<reference evidence="5" key="1">
    <citation type="journal article" date="2023" name="Int. J. Syst. Evol. Microbiol.">
        <title>Collibacillus ludicampi gen. nov., sp. nov., a new soil bacterium of the family Alicyclobacillaceae.</title>
        <authorList>
            <person name="Jojima T."/>
            <person name="Ioku Y."/>
            <person name="Fukuta Y."/>
            <person name="Shirasaka N."/>
            <person name="Matsumura Y."/>
            <person name="Mori M."/>
        </authorList>
    </citation>
    <scope>NUCLEOTIDE SEQUENCE</scope>
    <source>
        <strain evidence="5">TP075</strain>
    </source>
</reference>
<dbReference type="InterPro" id="IPR050849">
    <property type="entry name" value="HAD-like_hydrolase_phosphatase"/>
</dbReference>
<comment type="similarity">
    <text evidence="4">Belongs to the HAD-like hydrolase superfamily. MtnX family.</text>
</comment>
<dbReference type="EC" id="3.1.3.87" evidence="4"/>
<dbReference type="InterPro" id="IPR006384">
    <property type="entry name" value="HAD_hydro_PyrdxlP_Pase-like"/>
</dbReference>
<dbReference type="RefSeq" id="WP_282198091.1">
    <property type="nucleotide sequence ID" value="NZ_BOQE01000001.1"/>
</dbReference>
<dbReference type="CDD" id="cd07524">
    <property type="entry name" value="HAD_Pase"/>
    <property type="match status" value="1"/>
</dbReference>
<dbReference type="SUPFAM" id="SSF56784">
    <property type="entry name" value="HAD-like"/>
    <property type="match status" value="1"/>
</dbReference>
<dbReference type="GO" id="GO:0043716">
    <property type="term" value="F:2-hydroxy-3-keto-5-methylthiopentenyl-1-phosphate phosphatase activity"/>
    <property type="evidence" value="ECO:0007669"/>
    <property type="project" value="UniProtKB-UniRule"/>
</dbReference>
<sequence length="225" mass="25719">MRKKWMIFCDFDGTITERDMIISIMEKFGRPGWEMLKEDVLAGRISVESGVGQMFAQIPSEEKEQIVKYAQKTAKIRSGFKELLQYCRQEGILFLVTSGGIDFFVKPILSPYVDENRIFCNGSDFSGETIRILWPYGCDEHCDGGCGLCKPAILRRYGANDAKRIVIGDSITDWKAAQMADHVFARSLLLEKCRESAIPHTPFHTFIDVIETLKQWEEECKEVAR</sequence>
<keyword evidence="6" id="KW-1185">Reference proteome</keyword>
<keyword evidence="1 4" id="KW-0028">Amino-acid biosynthesis</keyword>
<dbReference type="Gene3D" id="3.40.50.1000">
    <property type="entry name" value="HAD superfamily/HAD-like"/>
    <property type="match status" value="1"/>
</dbReference>
<dbReference type="NCBIfam" id="NF007103">
    <property type="entry name" value="PRK09552.1"/>
    <property type="match status" value="1"/>
</dbReference>
<dbReference type="PANTHER" id="PTHR28181:SF2">
    <property type="entry name" value="PHOSPHORIC MONOESTER HYDROLASE"/>
    <property type="match status" value="1"/>
</dbReference>
<name>A0AAV4LAK0_9BACL</name>
<comment type="catalytic activity">
    <reaction evidence="4">
        <text>2-hydroxy-5-methylsulfanyl-3-oxopent-1-enyl phosphate + H2O = 1,2-dihydroxy-5-(methylsulfanyl)pent-1-en-3-one + phosphate</text>
        <dbReference type="Rhea" id="RHEA:14481"/>
        <dbReference type="ChEBI" id="CHEBI:15377"/>
        <dbReference type="ChEBI" id="CHEBI:43474"/>
        <dbReference type="ChEBI" id="CHEBI:49252"/>
        <dbReference type="ChEBI" id="CHEBI:59505"/>
        <dbReference type="EC" id="3.1.3.87"/>
    </reaction>
</comment>
<evidence type="ECO:0000313" key="6">
    <source>
        <dbReference type="Proteomes" id="UP001057291"/>
    </source>
</evidence>
<comment type="caution">
    <text evidence="5">The sequence shown here is derived from an EMBL/GenBank/DDBJ whole genome shotgun (WGS) entry which is preliminary data.</text>
</comment>
<evidence type="ECO:0000256" key="2">
    <source>
        <dbReference type="ARBA" id="ARBA00022801"/>
    </source>
</evidence>
<dbReference type="Gene3D" id="3.90.1470.20">
    <property type="match status" value="1"/>
</dbReference>
<evidence type="ECO:0000256" key="1">
    <source>
        <dbReference type="ARBA" id="ARBA00022605"/>
    </source>
</evidence>
<dbReference type="AlphaFoldDB" id="A0AAV4LAK0"/>
<dbReference type="Proteomes" id="UP001057291">
    <property type="component" value="Unassembled WGS sequence"/>
</dbReference>
<evidence type="ECO:0000256" key="3">
    <source>
        <dbReference type="ARBA" id="ARBA00023167"/>
    </source>
</evidence>
<comment type="pathway">
    <text evidence="4">Amino-acid biosynthesis; L-methionine biosynthesis via salvage pathway; L-methionine from S-methyl-5-thio-alpha-D-ribose 1-phosphate: step 4/6.</text>
</comment>
<dbReference type="InterPro" id="IPR036412">
    <property type="entry name" value="HAD-like_sf"/>
</dbReference>
<keyword evidence="2 4" id="KW-0378">Hydrolase</keyword>
<dbReference type="InterPro" id="IPR017718">
    <property type="entry name" value="HAD-SF_hydro_IB_MtnX"/>
</dbReference>
<accession>A0AAV4LAK0</accession>
<dbReference type="NCBIfam" id="TIGR01488">
    <property type="entry name" value="HAD-SF-IB"/>
    <property type="match status" value="1"/>
</dbReference>
<dbReference type="Pfam" id="PF12710">
    <property type="entry name" value="HAD"/>
    <property type="match status" value="1"/>
</dbReference>
<dbReference type="NCBIfam" id="TIGR01489">
    <property type="entry name" value="DKMTPPase-SF"/>
    <property type="match status" value="1"/>
</dbReference>
<dbReference type="PANTHER" id="PTHR28181">
    <property type="entry name" value="UPF0655 PROTEIN YCR015C"/>
    <property type="match status" value="1"/>
</dbReference>
<evidence type="ECO:0000313" key="5">
    <source>
        <dbReference type="EMBL" id="GIM44837.1"/>
    </source>
</evidence>
<evidence type="ECO:0000256" key="4">
    <source>
        <dbReference type="HAMAP-Rule" id="MF_01680"/>
    </source>
</evidence>
<proteinExistence type="inferred from homology"/>
<keyword evidence="3 4" id="KW-0486">Methionine biosynthesis</keyword>
<organism evidence="5 6">
    <name type="scientific">Collibacillus ludicampi</name>
    <dbReference type="NCBI Taxonomy" id="2771369"/>
    <lineage>
        <taxon>Bacteria</taxon>
        <taxon>Bacillati</taxon>
        <taxon>Bacillota</taxon>
        <taxon>Bacilli</taxon>
        <taxon>Bacillales</taxon>
        <taxon>Alicyclobacillaceae</taxon>
        <taxon>Collibacillus</taxon>
    </lineage>
</organism>
<gene>
    <name evidence="4 5" type="primary">mtnX</name>
    <name evidence="5" type="ORF">DNHGIG_03860</name>
</gene>
<dbReference type="GO" id="GO:0019509">
    <property type="term" value="P:L-methionine salvage from methylthioadenosine"/>
    <property type="evidence" value="ECO:0007669"/>
    <property type="project" value="UniProtKB-UniRule"/>
</dbReference>